<feature type="region of interest" description="Disordered" evidence="1">
    <location>
        <begin position="132"/>
        <end position="165"/>
    </location>
</feature>
<feature type="transmembrane region" description="Helical" evidence="2">
    <location>
        <begin position="347"/>
        <end position="365"/>
    </location>
</feature>
<evidence type="ECO:0000313" key="4">
    <source>
        <dbReference type="EMBL" id="PGH34581.1"/>
    </source>
</evidence>
<name>A0A2B7ZMJ0_9EURO</name>
<dbReference type="InterPro" id="IPR056336">
    <property type="entry name" value="YVC1_C"/>
</dbReference>
<dbReference type="PANTHER" id="PTHR35859">
    <property type="entry name" value="NONSELECTIVE CATION CHANNEL PROTEIN"/>
    <property type="match status" value="1"/>
</dbReference>
<dbReference type="PANTHER" id="PTHR35859:SF5">
    <property type="entry name" value="ION TRANSPORT DOMAIN-CONTAINING PROTEIN"/>
    <property type="match status" value="1"/>
</dbReference>
<evidence type="ECO:0000259" key="3">
    <source>
        <dbReference type="Pfam" id="PF23317"/>
    </source>
</evidence>
<dbReference type="Pfam" id="PF23317">
    <property type="entry name" value="YVC1_C"/>
    <property type="match status" value="1"/>
</dbReference>
<dbReference type="AlphaFoldDB" id="A0A2B7ZMJ0"/>
<dbReference type="VEuPathDB" id="FungiDB:EMCG_07440"/>
<evidence type="ECO:0000313" key="5">
    <source>
        <dbReference type="Proteomes" id="UP000226031"/>
    </source>
</evidence>
<organism evidence="4 5">
    <name type="scientific">[Emmonsia] crescens</name>
    <dbReference type="NCBI Taxonomy" id="73230"/>
    <lineage>
        <taxon>Eukaryota</taxon>
        <taxon>Fungi</taxon>
        <taxon>Dikarya</taxon>
        <taxon>Ascomycota</taxon>
        <taxon>Pezizomycotina</taxon>
        <taxon>Eurotiomycetes</taxon>
        <taxon>Eurotiomycetidae</taxon>
        <taxon>Onygenales</taxon>
        <taxon>Ajellomycetaceae</taxon>
        <taxon>Emergomyces</taxon>
    </lineage>
</organism>
<feature type="region of interest" description="Disordered" evidence="1">
    <location>
        <begin position="555"/>
        <end position="575"/>
    </location>
</feature>
<evidence type="ECO:0000256" key="1">
    <source>
        <dbReference type="SAM" id="MobiDB-lite"/>
    </source>
</evidence>
<reference evidence="4 5" key="1">
    <citation type="submission" date="2017-10" db="EMBL/GenBank/DDBJ databases">
        <title>Comparative genomics in systemic dimorphic fungi from Ajellomycetaceae.</title>
        <authorList>
            <person name="Munoz J.F."/>
            <person name="Mcewen J.G."/>
            <person name="Clay O.K."/>
            <person name="Cuomo C.A."/>
        </authorList>
    </citation>
    <scope>NUCLEOTIDE SEQUENCE [LARGE SCALE GENOMIC DNA]</scope>
    <source>
        <strain evidence="4 5">UAMH4076</strain>
    </source>
</reference>
<feature type="transmembrane region" description="Helical" evidence="2">
    <location>
        <begin position="286"/>
        <end position="304"/>
    </location>
</feature>
<accession>A0A2B7ZMJ0</accession>
<sequence length="650" mass="72809">MSGPKVLSITPPGDEGFEIPTISDDEPVGIITRKLSNYIIQAIPDTPYSFDQMRATAAGYPLKVLATSLSDNVHNPAIISALMILKWQFCNQEDDYWGLNESRGYACEFVAWQFLTYLSPRDTIEYLLDELSETGTQPTPDVDTESYAEGSSSKPQMGSSQNDDERRPLLFHASPLSRLLGYGTRNIKDSQRSDNHTDTNSSEEGLESDLYAIFCGLNALEIATIANAKKLLSQTIVQKVVNGIWTGAIVLWDSLSVHSKKKPQLFHKRMTDPYCRLRVPMYRKSFEAVFFLSFLALYYSVLMARNPLRISPVEVLLYIWIAAFAYDEISGLSDTGMMFYQMNFWSLWDLGIIGTGLAFLIARIIGLSQGSAYVTDISFDILSVCSLMSLNSYFGSLIPVLKEMTKAFLKFLPVVAILYIGFLTTFTMLARDRLTLRQMSWILVKAFFGSNSLGFDIAQDISPLFGYPLILWLMLERNIFSSKLSVYVLDSVNSRRLTYFMPPLNLIPLLCIRPLRLFLPGESIRQVRIVLLKVTHSPFVGIILAYESSRRYVTRQNHSPMATSSSRPPPVSQVRVPAHKLSLRRRQGFSGPVPLLGKDMVRPVPHPAPSEVDPGPTAGPVRLADVVQTMDGLRSQIEQLAATISSNKNH</sequence>
<dbReference type="Proteomes" id="UP000226031">
    <property type="component" value="Unassembled WGS sequence"/>
</dbReference>
<dbReference type="EMBL" id="PDND01000037">
    <property type="protein sequence ID" value="PGH34581.1"/>
    <property type="molecule type" value="Genomic_DNA"/>
</dbReference>
<dbReference type="InterPro" id="IPR052971">
    <property type="entry name" value="TRP_calcium_channel"/>
</dbReference>
<keyword evidence="2" id="KW-1133">Transmembrane helix</keyword>
<keyword evidence="5" id="KW-1185">Reference proteome</keyword>
<feature type="transmembrane region" description="Helical" evidence="2">
    <location>
        <begin position="408"/>
        <end position="430"/>
    </location>
</feature>
<comment type="caution">
    <text evidence="4">The sequence shown here is derived from an EMBL/GenBank/DDBJ whole genome shotgun (WGS) entry which is preliminary data.</text>
</comment>
<keyword evidence="2" id="KW-0472">Membrane</keyword>
<feature type="domain" description="Calcium channel YVC1-like C-terminal transmembrane" evidence="3">
    <location>
        <begin position="292"/>
        <end position="395"/>
    </location>
</feature>
<protein>
    <recommendedName>
        <fullName evidence="3">Calcium channel YVC1-like C-terminal transmembrane domain-containing protein</fullName>
    </recommendedName>
</protein>
<keyword evidence="2" id="KW-0812">Transmembrane</keyword>
<evidence type="ECO:0000256" key="2">
    <source>
        <dbReference type="SAM" id="Phobius"/>
    </source>
</evidence>
<gene>
    <name evidence="4" type="ORF">GX50_02564</name>
</gene>
<dbReference type="STRING" id="73230.A0A2B7ZMJ0"/>
<feature type="transmembrane region" description="Helical" evidence="2">
    <location>
        <begin position="377"/>
        <end position="401"/>
    </location>
</feature>
<feature type="compositionally biased region" description="Polar residues" evidence="1">
    <location>
        <begin position="149"/>
        <end position="161"/>
    </location>
</feature>
<proteinExistence type="predicted"/>